<gene>
    <name evidence="2" type="ORF">NDU88_001353</name>
</gene>
<dbReference type="Proteomes" id="UP001066276">
    <property type="component" value="Chromosome 8"/>
</dbReference>
<dbReference type="EMBL" id="JANPWB010000012">
    <property type="protein sequence ID" value="KAJ1113097.1"/>
    <property type="molecule type" value="Genomic_DNA"/>
</dbReference>
<name>A0AAV7NAH8_PLEWA</name>
<proteinExistence type="predicted"/>
<evidence type="ECO:0000256" key="1">
    <source>
        <dbReference type="SAM" id="MobiDB-lite"/>
    </source>
</evidence>
<feature type="region of interest" description="Disordered" evidence="1">
    <location>
        <begin position="1"/>
        <end position="62"/>
    </location>
</feature>
<evidence type="ECO:0000313" key="2">
    <source>
        <dbReference type="EMBL" id="KAJ1113097.1"/>
    </source>
</evidence>
<dbReference type="AlphaFoldDB" id="A0AAV7NAH8"/>
<feature type="compositionally biased region" description="Basic and acidic residues" evidence="1">
    <location>
        <begin position="41"/>
        <end position="62"/>
    </location>
</feature>
<comment type="caution">
    <text evidence="2">The sequence shown here is derived from an EMBL/GenBank/DDBJ whole genome shotgun (WGS) entry which is preliminary data.</text>
</comment>
<protein>
    <submittedName>
        <fullName evidence="2">Uncharacterized protein</fullName>
    </submittedName>
</protein>
<evidence type="ECO:0000313" key="3">
    <source>
        <dbReference type="Proteomes" id="UP001066276"/>
    </source>
</evidence>
<organism evidence="2 3">
    <name type="scientific">Pleurodeles waltl</name>
    <name type="common">Iberian ribbed newt</name>
    <dbReference type="NCBI Taxonomy" id="8319"/>
    <lineage>
        <taxon>Eukaryota</taxon>
        <taxon>Metazoa</taxon>
        <taxon>Chordata</taxon>
        <taxon>Craniata</taxon>
        <taxon>Vertebrata</taxon>
        <taxon>Euteleostomi</taxon>
        <taxon>Amphibia</taxon>
        <taxon>Batrachia</taxon>
        <taxon>Caudata</taxon>
        <taxon>Salamandroidea</taxon>
        <taxon>Salamandridae</taxon>
        <taxon>Pleurodelinae</taxon>
        <taxon>Pleurodeles</taxon>
    </lineage>
</organism>
<feature type="compositionally biased region" description="Basic and acidic residues" evidence="1">
    <location>
        <begin position="1"/>
        <end position="27"/>
    </location>
</feature>
<sequence>MKDLTGAEVVCEERADAEDTRRPEGVKGRSPGRGNMIAEKPGGERVMSDKRGTKEDNSETPRVHFPHILPLHVPEECGSLGYMCGS</sequence>
<keyword evidence="3" id="KW-1185">Reference proteome</keyword>
<reference evidence="2" key="1">
    <citation type="journal article" date="2022" name="bioRxiv">
        <title>Sequencing and chromosome-scale assembly of the giantPleurodeles waltlgenome.</title>
        <authorList>
            <person name="Brown T."/>
            <person name="Elewa A."/>
            <person name="Iarovenko S."/>
            <person name="Subramanian E."/>
            <person name="Araus A.J."/>
            <person name="Petzold A."/>
            <person name="Susuki M."/>
            <person name="Suzuki K.-i.T."/>
            <person name="Hayashi T."/>
            <person name="Toyoda A."/>
            <person name="Oliveira C."/>
            <person name="Osipova E."/>
            <person name="Leigh N.D."/>
            <person name="Simon A."/>
            <person name="Yun M.H."/>
        </authorList>
    </citation>
    <scope>NUCLEOTIDE SEQUENCE</scope>
    <source>
        <strain evidence="2">20211129_DDA</strain>
        <tissue evidence="2">Liver</tissue>
    </source>
</reference>
<accession>A0AAV7NAH8</accession>